<sequence>MEVANKFELHYYLNNESHQIDAFLRNKCEAELLAIISEISAILDIEAELVATAAKEGGFREFWDLIKGNANAITVVLLVAQLMLTVAPMLHESEKEALEKELNRLQIEESKLNIQKLREEVKAAAPSPETIEKTAQHLSKNLKIIKRKSNFYAALSKKQEVSKIGFSVLNANFVPQTDERQVERRDFRIYVLNSNKLRAEEVEAEIEIVSPVLKDGKYKWKGIYNDQPIGFDMLDLAFKDMVLLDNIPFQHGSSIICVLRIGRELDEVGDVKVTGYAVTTVIEKIDGSTSIETSQGKKYRHAKKYIEGQGTLFT</sequence>
<reference evidence="2 3" key="1">
    <citation type="journal article" date="2020" name="J. Nat. Prod.">
        <title>Genomics-Metabolomics Profiling Disclosed Marine Vibrio spartinae 3.6 as a Producer of a New Branched Side Chain Prodigiosin.</title>
        <authorList>
            <person name="Vitale G.A."/>
            <person name="Sciarretta M."/>
            <person name="Palma Esposito F."/>
            <person name="January G.G."/>
            <person name="Giaccio M."/>
            <person name="Bunk B."/>
            <person name="Sproer C."/>
            <person name="Bajerski F."/>
            <person name="Power D."/>
            <person name="Festa C."/>
            <person name="Monti M.C."/>
            <person name="D'Auria M.V."/>
            <person name="de Pascale D."/>
        </authorList>
    </citation>
    <scope>NUCLEOTIDE SEQUENCE [LARGE SCALE GENOMIC DNA]</scope>
    <source>
        <strain evidence="2 3">3.6</strain>
    </source>
</reference>
<proteinExistence type="predicted"/>
<dbReference type="RefSeq" id="WP_182288940.1">
    <property type="nucleotide sequence ID" value="NZ_CP046269.1"/>
</dbReference>
<feature type="coiled-coil region" evidence="1">
    <location>
        <begin position="91"/>
        <end position="120"/>
    </location>
</feature>
<keyword evidence="1" id="KW-0175">Coiled coil</keyword>
<organism evidence="2 3">
    <name type="scientific">Vibrio spartinae</name>
    <dbReference type="NCBI Taxonomy" id="1918945"/>
    <lineage>
        <taxon>Bacteria</taxon>
        <taxon>Pseudomonadati</taxon>
        <taxon>Pseudomonadota</taxon>
        <taxon>Gammaproteobacteria</taxon>
        <taxon>Vibrionales</taxon>
        <taxon>Vibrionaceae</taxon>
        <taxon>Vibrio</taxon>
    </lineage>
</organism>
<name>A0ABX6R3P6_9VIBR</name>
<protein>
    <submittedName>
        <fullName evidence="2">Uncharacterized protein</fullName>
    </submittedName>
</protein>
<keyword evidence="3" id="KW-1185">Reference proteome</keyword>
<evidence type="ECO:0000256" key="1">
    <source>
        <dbReference type="SAM" id="Coils"/>
    </source>
</evidence>
<dbReference type="EMBL" id="CP046269">
    <property type="protein sequence ID" value="QMV16159.1"/>
    <property type="molecule type" value="Genomic_DNA"/>
</dbReference>
<evidence type="ECO:0000313" key="3">
    <source>
        <dbReference type="Proteomes" id="UP000515264"/>
    </source>
</evidence>
<evidence type="ECO:0000313" key="2">
    <source>
        <dbReference type="EMBL" id="QMV16159.1"/>
    </source>
</evidence>
<gene>
    <name evidence="2" type="ORF">Vspart_03544</name>
</gene>
<accession>A0ABX6R3P6</accession>
<dbReference type="Proteomes" id="UP000515264">
    <property type="component" value="Chromosome 2"/>
</dbReference>